<sequence length="316" mass="37030">MLEEEAEKTVERMEGGRQMTSESSAVSLQAEGLWMSSSKEILLFRRILLNPVTCMQFQHFVSLKGDFLENDVLFWLEVQRYKDLCHSHSDEATIEHKISTIINCFINSSMPPALQIDIPPEQAQHVLDKRHELGPYIFREAQMSVFSALLKFWPEFQELSSSVQEEQLLPLLQEKRVKHRARVRRERRKEEEEEEMRRSQEELGRPESSFRKEEEGTDDEDEVEEEHEGRNDKKQSRTQSRVLLTPTQSLSWSYSKYMAALKREEMLLRRQSQLEASFSTASDCSVRSADSKASRQPPSRRSSRTDSKQFNRHKSE</sequence>
<dbReference type="Gene3D" id="1.10.167.10">
    <property type="entry name" value="Regulator of G-protein Signalling 4, domain 2"/>
    <property type="match status" value="1"/>
</dbReference>
<reference evidence="3 4" key="1">
    <citation type="submission" date="2019-01" db="EMBL/GenBank/DDBJ databases">
        <title>A chromosome-scale genome assembly of the yellow perch, Perca flavescens.</title>
        <authorList>
            <person name="Feron R."/>
            <person name="Morvezen R."/>
            <person name="Bestin A."/>
            <person name="Haffray P."/>
            <person name="Klopp C."/>
            <person name="Zahm M."/>
            <person name="Cabau C."/>
            <person name="Roques C."/>
            <person name="Donnadieu C."/>
            <person name="Bouchez O."/>
            <person name="Christie M."/>
            <person name="Larson W."/>
            <person name="Guiguen Y."/>
        </authorList>
    </citation>
    <scope>NUCLEOTIDE SEQUENCE [LARGE SCALE GENOMIC DNA]</scope>
    <source>
        <strain evidence="3">YP-PL-M2</strain>
        <tissue evidence="3">Blood</tissue>
    </source>
</reference>
<feature type="region of interest" description="Disordered" evidence="1">
    <location>
        <begin position="274"/>
        <end position="316"/>
    </location>
</feature>
<name>A0A484DAM3_PERFV</name>
<dbReference type="InterPro" id="IPR042651">
    <property type="entry name" value="Rgs22"/>
</dbReference>
<organism evidence="3 4">
    <name type="scientific">Perca flavescens</name>
    <name type="common">American yellow perch</name>
    <name type="synonym">Morone flavescens</name>
    <dbReference type="NCBI Taxonomy" id="8167"/>
    <lineage>
        <taxon>Eukaryota</taxon>
        <taxon>Metazoa</taxon>
        <taxon>Chordata</taxon>
        <taxon>Craniata</taxon>
        <taxon>Vertebrata</taxon>
        <taxon>Euteleostomi</taxon>
        <taxon>Actinopterygii</taxon>
        <taxon>Neopterygii</taxon>
        <taxon>Teleostei</taxon>
        <taxon>Neoteleostei</taxon>
        <taxon>Acanthomorphata</taxon>
        <taxon>Eupercaria</taxon>
        <taxon>Perciformes</taxon>
        <taxon>Percoidei</taxon>
        <taxon>Percidae</taxon>
        <taxon>Percinae</taxon>
        <taxon>Perca</taxon>
    </lineage>
</organism>
<dbReference type="SUPFAM" id="SSF48097">
    <property type="entry name" value="Regulator of G-protein signaling, RGS"/>
    <property type="match status" value="1"/>
</dbReference>
<feature type="region of interest" description="Disordered" evidence="1">
    <location>
        <begin position="180"/>
        <end position="242"/>
    </location>
</feature>
<dbReference type="PANTHER" id="PTHR46583">
    <property type="entry name" value="REGULATOR OF G-PROTEIN SIGNALING 22"/>
    <property type="match status" value="1"/>
</dbReference>
<feature type="domain" description="RGS" evidence="2">
    <location>
        <begin position="43"/>
        <end position="149"/>
    </location>
</feature>
<accession>A0A484DAM3</accession>
<dbReference type="STRING" id="8167.A0A484DAM3"/>
<dbReference type="GO" id="GO:0001965">
    <property type="term" value="F:G-protein alpha-subunit binding"/>
    <property type="evidence" value="ECO:0007669"/>
    <property type="project" value="InterPro"/>
</dbReference>
<dbReference type="InterPro" id="IPR036305">
    <property type="entry name" value="RGS_sf"/>
</dbReference>
<dbReference type="InterPro" id="IPR048074">
    <property type="entry name" value="RGS22_RGS_fourth"/>
</dbReference>
<comment type="caution">
    <text evidence="3">The sequence shown here is derived from an EMBL/GenBank/DDBJ whole genome shotgun (WGS) entry which is preliminary data.</text>
</comment>
<proteinExistence type="predicted"/>
<dbReference type="AlphaFoldDB" id="A0A484DAM3"/>
<feature type="compositionally biased region" description="Polar residues" evidence="1">
    <location>
        <begin position="274"/>
        <end position="285"/>
    </location>
</feature>
<gene>
    <name evidence="3" type="ORF">EPR50_G00070440</name>
</gene>
<dbReference type="InterPro" id="IPR016137">
    <property type="entry name" value="RGS"/>
</dbReference>
<dbReference type="GO" id="GO:0005634">
    <property type="term" value="C:nucleus"/>
    <property type="evidence" value="ECO:0007669"/>
    <property type="project" value="TreeGrafter"/>
</dbReference>
<dbReference type="GO" id="GO:0009966">
    <property type="term" value="P:regulation of signal transduction"/>
    <property type="evidence" value="ECO:0007669"/>
    <property type="project" value="InterPro"/>
</dbReference>
<evidence type="ECO:0000256" key="1">
    <source>
        <dbReference type="SAM" id="MobiDB-lite"/>
    </source>
</evidence>
<evidence type="ECO:0000313" key="4">
    <source>
        <dbReference type="Proteomes" id="UP000295070"/>
    </source>
</evidence>
<dbReference type="SMART" id="SM00315">
    <property type="entry name" value="RGS"/>
    <property type="match status" value="1"/>
</dbReference>
<evidence type="ECO:0000313" key="3">
    <source>
        <dbReference type="EMBL" id="TDH12262.1"/>
    </source>
</evidence>
<dbReference type="PANTHER" id="PTHR46583:SF1">
    <property type="entry name" value="REGULATOR OF G-PROTEIN SIGNALING 22"/>
    <property type="match status" value="1"/>
</dbReference>
<dbReference type="Pfam" id="PF00615">
    <property type="entry name" value="RGS"/>
    <property type="match status" value="1"/>
</dbReference>
<dbReference type="CDD" id="cd08725">
    <property type="entry name" value="RGS_RGS22_4"/>
    <property type="match status" value="1"/>
</dbReference>
<dbReference type="InterPro" id="IPR044926">
    <property type="entry name" value="RGS_subdomain_2"/>
</dbReference>
<keyword evidence="4" id="KW-1185">Reference proteome</keyword>
<dbReference type="Proteomes" id="UP000295070">
    <property type="component" value="Chromosome 6"/>
</dbReference>
<feature type="compositionally biased region" description="Basic and acidic residues" evidence="1">
    <location>
        <begin position="303"/>
        <end position="316"/>
    </location>
</feature>
<dbReference type="PROSITE" id="PS50132">
    <property type="entry name" value="RGS"/>
    <property type="match status" value="1"/>
</dbReference>
<feature type="region of interest" description="Disordered" evidence="1">
    <location>
        <begin position="1"/>
        <end position="21"/>
    </location>
</feature>
<dbReference type="GO" id="GO:0005737">
    <property type="term" value="C:cytoplasm"/>
    <property type="evidence" value="ECO:0007669"/>
    <property type="project" value="TreeGrafter"/>
</dbReference>
<dbReference type="EMBL" id="SCKG01000006">
    <property type="protein sequence ID" value="TDH12262.1"/>
    <property type="molecule type" value="Genomic_DNA"/>
</dbReference>
<feature type="compositionally biased region" description="Acidic residues" evidence="1">
    <location>
        <begin position="215"/>
        <end position="226"/>
    </location>
</feature>
<protein>
    <recommendedName>
        <fullName evidence="2">RGS domain-containing protein</fullName>
    </recommendedName>
</protein>
<evidence type="ECO:0000259" key="2">
    <source>
        <dbReference type="PROSITE" id="PS50132"/>
    </source>
</evidence>
<feature type="compositionally biased region" description="Basic and acidic residues" evidence="1">
    <location>
        <begin position="195"/>
        <end position="214"/>
    </location>
</feature>